<accession>H6N1G6</accession>
<dbReference type="EMBL" id="CP003119">
    <property type="protein sequence ID" value="AFA72177.1"/>
    <property type="molecule type" value="Genomic_DNA"/>
</dbReference>
<evidence type="ECO:0000256" key="2">
    <source>
        <dbReference type="ARBA" id="ARBA00022679"/>
    </source>
</evidence>
<dbReference type="Pfam" id="PF03808">
    <property type="entry name" value="Glyco_tran_WecG"/>
    <property type="match status" value="1"/>
</dbReference>
<name>H6N1G6_GORPV</name>
<evidence type="ECO:0000256" key="1">
    <source>
        <dbReference type="ARBA" id="ARBA00022676"/>
    </source>
</evidence>
<sequence>MTADNEKSEMNIGKQTLQFDIGSVDEIVNKIVVADELTAWKTLITPNLHILRLMESDEELQEIAASADCLIPDGWPVARWLSARSGRAVQRVAGSDVFDALLDRLVDGTNLTLVGGDSLESLDRLSARAQSSGWDVSCEPAPRGEVDDQVRRASLIQRLSERGGVIALGLGAPKQERLASEISGASGGGWIMCVGMSLNFSAGSVQRAPDIARRLKSEWVYRALSEPSRLGPRYIADLIYFLTAYRRITKGCHR</sequence>
<dbReference type="AlphaFoldDB" id="H6N1G6"/>
<dbReference type="PANTHER" id="PTHR34136">
    <property type="match status" value="1"/>
</dbReference>
<dbReference type="InterPro" id="IPR004629">
    <property type="entry name" value="WecG_TagA_CpsF"/>
</dbReference>
<evidence type="ECO:0000313" key="3">
    <source>
        <dbReference type="EMBL" id="AFA72177.1"/>
    </source>
</evidence>
<dbReference type="PANTHER" id="PTHR34136:SF1">
    <property type="entry name" value="UDP-N-ACETYL-D-MANNOSAMINURONIC ACID TRANSFERASE"/>
    <property type="match status" value="1"/>
</dbReference>
<protein>
    <submittedName>
        <fullName evidence="3">Putative glycosyl transferase, WecB/TagA/CpsF family</fullName>
    </submittedName>
</protein>
<dbReference type="CDD" id="cd06533">
    <property type="entry name" value="Glyco_transf_WecG_TagA"/>
    <property type="match status" value="1"/>
</dbReference>
<reference evidence="3 4" key="1">
    <citation type="journal article" date="2012" name="Appl. Environ. Microbiol.">
        <title>Involvement of two latex-clearing proteins during rubber degradation and insights into the subsequent degradation pathway revealed by the genome sequence of Gordonia polyisoprenivorans strain VH2.</title>
        <authorList>
            <person name="Hiessl S."/>
            <person name="Schuldes J."/>
            <person name="Thurmer A."/>
            <person name="Halbsguth T."/>
            <person name="Broker D."/>
            <person name="Angelov A."/>
            <person name="Liebl W."/>
            <person name="Daniel R."/>
            <person name="Steinbuchel A."/>
        </authorList>
    </citation>
    <scope>NUCLEOTIDE SEQUENCE [LARGE SCALE GENOMIC DNA]</scope>
    <source>
        <strain evidence="4">DSM 44266 / VH2</strain>
    </source>
</reference>
<keyword evidence="2 3" id="KW-0808">Transferase</keyword>
<keyword evidence="1" id="KW-0328">Glycosyltransferase</keyword>
<proteinExistence type="predicted"/>
<keyword evidence="4" id="KW-1185">Reference proteome</keyword>
<dbReference type="NCBIfam" id="TIGR00696">
    <property type="entry name" value="wecG_tagA_cpsF"/>
    <property type="match status" value="1"/>
</dbReference>
<dbReference type="KEGG" id="gpo:GPOL_c11150"/>
<dbReference type="HOGENOM" id="CLU_063203_2_1_11"/>
<dbReference type="eggNOG" id="COG1922">
    <property type="taxonomic scope" value="Bacteria"/>
</dbReference>
<dbReference type="Proteomes" id="UP000009154">
    <property type="component" value="Chromosome"/>
</dbReference>
<dbReference type="GO" id="GO:0016758">
    <property type="term" value="F:hexosyltransferase activity"/>
    <property type="evidence" value="ECO:0007669"/>
    <property type="project" value="TreeGrafter"/>
</dbReference>
<evidence type="ECO:0000313" key="4">
    <source>
        <dbReference type="Proteomes" id="UP000009154"/>
    </source>
</evidence>
<dbReference type="STRING" id="1112204.GPOL_c11150"/>
<gene>
    <name evidence="3" type="ordered locus">GPOL_c11150</name>
</gene>
<organism evidence="3 4">
    <name type="scientific">Gordonia polyisoprenivorans (strain DSM 44266 / VH2)</name>
    <dbReference type="NCBI Taxonomy" id="1112204"/>
    <lineage>
        <taxon>Bacteria</taxon>
        <taxon>Bacillati</taxon>
        <taxon>Actinomycetota</taxon>
        <taxon>Actinomycetes</taxon>
        <taxon>Mycobacteriales</taxon>
        <taxon>Gordoniaceae</taxon>
        <taxon>Gordonia</taxon>
    </lineage>
</organism>